<dbReference type="EMBL" id="JARHUD010000006">
    <property type="protein sequence ID" value="MDF2096592.1"/>
    <property type="molecule type" value="Genomic_DNA"/>
</dbReference>
<comment type="caution">
    <text evidence="2">The sequence shown here is derived from an EMBL/GenBank/DDBJ whole genome shotgun (WGS) entry which is preliminary data.</text>
</comment>
<dbReference type="InterPro" id="IPR011990">
    <property type="entry name" value="TPR-like_helical_dom_sf"/>
</dbReference>
<proteinExistence type="predicted"/>
<protein>
    <submittedName>
        <fullName evidence="2">Tetratricopeptide repeat protein</fullName>
    </submittedName>
</protein>
<organism evidence="2 3">
    <name type="scientific">Aquibaculum arenosum</name>
    <dbReference type="NCBI Taxonomy" id="3032591"/>
    <lineage>
        <taxon>Bacteria</taxon>
        <taxon>Pseudomonadati</taxon>
        <taxon>Pseudomonadota</taxon>
        <taxon>Alphaproteobacteria</taxon>
        <taxon>Rhodospirillales</taxon>
        <taxon>Rhodovibrionaceae</taxon>
        <taxon>Aquibaculum</taxon>
    </lineage>
</organism>
<evidence type="ECO:0000313" key="2">
    <source>
        <dbReference type="EMBL" id="MDF2096592.1"/>
    </source>
</evidence>
<dbReference type="RefSeq" id="WP_275823175.1">
    <property type="nucleotide sequence ID" value="NZ_JARHUD010000006.1"/>
</dbReference>
<accession>A0ABT5YNY4</accession>
<evidence type="ECO:0000313" key="3">
    <source>
        <dbReference type="Proteomes" id="UP001215503"/>
    </source>
</evidence>
<dbReference type="Proteomes" id="UP001215503">
    <property type="component" value="Unassembled WGS sequence"/>
</dbReference>
<feature type="repeat" description="TPR" evidence="1">
    <location>
        <begin position="88"/>
        <end position="121"/>
    </location>
</feature>
<gene>
    <name evidence="2" type="ORF">P2G67_11440</name>
</gene>
<dbReference type="PROSITE" id="PS50005">
    <property type="entry name" value="TPR"/>
    <property type="match status" value="1"/>
</dbReference>
<evidence type="ECO:0000256" key="1">
    <source>
        <dbReference type="PROSITE-ProRule" id="PRU00339"/>
    </source>
</evidence>
<dbReference type="InterPro" id="IPR019734">
    <property type="entry name" value="TPR_rpt"/>
</dbReference>
<dbReference type="Pfam" id="PF13432">
    <property type="entry name" value="TPR_16"/>
    <property type="match status" value="1"/>
</dbReference>
<keyword evidence="1" id="KW-0802">TPR repeat</keyword>
<dbReference type="SUPFAM" id="SSF48452">
    <property type="entry name" value="TPR-like"/>
    <property type="match status" value="1"/>
</dbReference>
<dbReference type="Gene3D" id="1.25.40.10">
    <property type="entry name" value="Tetratricopeptide repeat domain"/>
    <property type="match status" value="1"/>
</dbReference>
<reference evidence="2 3" key="1">
    <citation type="submission" date="2023-03" db="EMBL/GenBank/DDBJ databases">
        <title>Fodinicurvata sp. CAU 1616 isolated from sea sendiment.</title>
        <authorList>
            <person name="Kim W."/>
        </authorList>
    </citation>
    <scope>NUCLEOTIDE SEQUENCE [LARGE SCALE GENOMIC DNA]</scope>
    <source>
        <strain evidence="2 3">CAU 1616</strain>
    </source>
</reference>
<dbReference type="SMART" id="SM00028">
    <property type="entry name" value="TPR"/>
    <property type="match status" value="1"/>
</dbReference>
<keyword evidence="3" id="KW-1185">Reference proteome</keyword>
<sequence length="223" mass="25016">MAQVQQASTATATTADDSEFVRFWNDVLGPKFNRFRHILVGGLSRHSEAVFPKLPVREGDQVLRLVRQEYDLAIDALEHALDLNPFLAVSHCGLGDSLVYEGRIEESVEHFERAIALSPHDPFRWAFYAYRSLAHLFGGDPETAARVARRAVQVPNAHFSAHANLLSALGHLGVTSQVAAARNALERVRPDFSLEKARARLFYIKRPEHLETYLEGLHRAGLR</sequence>
<name>A0ABT5YNY4_9PROT</name>